<dbReference type="GO" id="GO:0005576">
    <property type="term" value="C:extracellular region"/>
    <property type="evidence" value="ECO:0007669"/>
    <property type="project" value="UniProtKB-SubCell"/>
</dbReference>
<dbReference type="AlphaFoldDB" id="A0A1V6PVH6"/>
<gene>
    <name evidence="11" type="ORF">PENANT_c030G10584</name>
</gene>
<dbReference type="PANTHER" id="PTHR42061:SF4">
    <property type="entry name" value="ENDO-CHITOSANASE"/>
    <property type="match status" value="1"/>
</dbReference>
<dbReference type="InterPro" id="IPR036661">
    <property type="entry name" value="Luciferase-like_sf"/>
</dbReference>
<evidence type="ECO:0000256" key="6">
    <source>
        <dbReference type="ARBA" id="ARBA00022801"/>
    </source>
</evidence>
<dbReference type="SUPFAM" id="SSF51679">
    <property type="entry name" value="Bacterial luciferase-like"/>
    <property type="match status" value="1"/>
</dbReference>
<keyword evidence="7" id="KW-0119">Carbohydrate metabolism</keyword>
<comment type="caution">
    <text evidence="11">The sequence shown here is derived from an EMBL/GenBank/DDBJ whole genome shotgun (WGS) entry which is preliminary data.</text>
</comment>
<evidence type="ECO:0000256" key="7">
    <source>
        <dbReference type="ARBA" id="ARBA00023277"/>
    </source>
</evidence>
<dbReference type="STRING" id="416450.A0A1V6PVH6"/>
<organism evidence="11 12">
    <name type="scientific">Penicillium antarcticum</name>
    <dbReference type="NCBI Taxonomy" id="416450"/>
    <lineage>
        <taxon>Eukaryota</taxon>
        <taxon>Fungi</taxon>
        <taxon>Dikarya</taxon>
        <taxon>Ascomycota</taxon>
        <taxon>Pezizomycotina</taxon>
        <taxon>Eurotiomycetes</taxon>
        <taxon>Eurotiomycetidae</taxon>
        <taxon>Eurotiales</taxon>
        <taxon>Aspergillaceae</taxon>
        <taxon>Penicillium</taxon>
    </lineage>
</organism>
<name>A0A1V6PVH6_9EURO</name>
<proteinExistence type="inferred from homology"/>
<comment type="similarity">
    <text evidence="3 10">Belongs to the glycosyl hydrolase 75 family.</text>
</comment>
<evidence type="ECO:0000313" key="11">
    <source>
        <dbReference type="EMBL" id="OQD80961.1"/>
    </source>
</evidence>
<evidence type="ECO:0000256" key="5">
    <source>
        <dbReference type="ARBA" id="ARBA00022729"/>
    </source>
</evidence>
<feature type="signal peptide" evidence="10">
    <location>
        <begin position="1"/>
        <end position="20"/>
    </location>
</feature>
<keyword evidence="5 10" id="KW-0732">Signal</keyword>
<sequence>MSFKSSFPIALLAMFGTGFAQSVDGSKYNNPTAGPPASYFAAATTIPVAALQTAAAKASTAAQSATYPINGDSGAKKVTIHSDWSNFSEGAAFVWVADMDVDCDGIDYKCKGNPDGQAETNFGALAAYEVPFIVIPDKFGTKYASVLPGNNIGAVICNGKMFYGIYGDTDGDSPQVIGEASWLMARTCFPNDDLNGNAGHGAADVTYILFTGKDAVLPSSALNKNYITNFTTLRSMGDKLMSSLAKSLNLSGGTTTPPSGSCSWAGHCAGASCSDENDCSDDLTGEERWADDALQESAETGVYANPSRINYIHHHSEHFKFDGPHILAPSPQRTPFLFQAGTSSAGVAFGAKHAEGIFVSAPLPHILASRIKAIFNEAARVGHEHVDARVHSTINTLSYQSSDVPSWTPRNIGKRISIGGAGPIPVGSASTVADFLEEWVRVADLDGLDIGYVQTPE</sequence>
<dbReference type="GO" id="GO:0000272">
    <property type="term" value="P:polysaccharide catabolic process"/>
    <property type="evidence" value="ECO:0007669"/>
    <property type="project" value="UniProtKB-KW"/>
</dbReference>
<keyword evidence="6 10" id="KW-0378">Hydrolase</keyword>
<dbReference type="Proteomes" id="UP000191672">
    <property type="component" value="Unassembled WGS sequence"/>
</dbReference>
<evidence type="ECO:0000256" key="4">
    <source>
        <dbReference type="ARBA" id="ARBA00022525"/>
    </source>
</evidence>
<evidence type="ECO:0000256" key="8">
    <source>
        <dbReference type="ARBA" id="ARBA00023295"/>
    </source>
</evidence>
<protein>
    <recommendedName>
        <fullName evidence="10">Endo-chitosanase</fullName>
        <ecNumber evidence="10">3.2.1.132</ecNumber>
    </recommendedName>
</protein>
<accession>A0A1V6PVH6</accession>
<keyword evidence="8 10" id="KW-0326">Glycosidase</keyword>
<dbReference type="Pfam" id="PF07335">
    <property type="entry name" value="Glyco_hydro_75"/>
    <property type="match status" value="1"/>
</dbReference>
<comment type="catalytic activity">
    <reaction evidence="1 10">
        <text>Endohydrolysis of beta-(1-&gt;4)-linkages between D-glucosamine residues in a partly acetylated chitosan.</text>
        <dbReference type="EC" id="3.2.1.132"/>
    </reaction>
</comment>
<reference evidence="12" key="1">
    <citation type="journal article" date="2017" name="Nat. Microbiol.">
        <title>Global analysis of biosynthetic gene clusters reveals vast potential of secondary metabolite production in Penicillium species.</title>
        <authorList>
            <person name="Nielsen J.C."/>
            <person name="Grijseels S."/>
            <person name="Prigent S."/>
            <person name="Ji B."/>
            <person name="Dainat J."/>
            <person name="Nielsen K.F."/>
            <person name="Frisvad J.C."/>
            <person name="Workman M."/>
            <person name="Nielsen J."/>
        </authorList>
    </citation>
    <scope>NUCLEOTIDE SEQUENCE [LARGE SCALE GENOMIC DNA]</scope>
    <source>
        <strain evidence="12">IBT 31811</strain>
    </source>
</reference>
<evidence type="ECO:0000256" key="10">
    <source>
        <dbReference type="RuleBase" id="RU361208"/>
    </source>
</evidence>
<evidence type="ECO:0000256" key="9">
    <source>
        <dbReference type="ARBA" id="ARBA00023326"/>
    </source>
</evidence>
<keyword evidence="4" id="KW-0964">Secreted</keyword>
<dbReference type="EMBL" id="MDYN01000030">
    <property type="protein sequence ID" value="OQD80961.1"/>
    <property type="molecule type" value="Genomic_DNA"/>
</dbReference>
<evidence type="ECO:0000256" key="2">
    <source>
        <dbReference type="ARBA" id="ARBA00004613"/>
    </source>
</evidence>
<dbReference type="InterPro" id="IPR009939">
    <property type="entry name" value="Chitosanase_fungal"/>
</dbReference>
<dbReference type="GO" id="GO:0016705">
    <property type="term" value="F:oxidoreductase activity, acting on paired donors, with incorporation or reduction of molecular oxygen"/>
    <property type="evidence" value="ECO:0007669"/>
    <property type="project" value="InterPro"/>
</dbReference>
<keyword evidence="9 10" id="KW-0624">Polysaccharide degradation</keyword>
<keyword evidence="12" id="KW-1185">Reference proteome</keyword>
<dbReference type="SMR" id="A0A1V6PVH6"/>
<comment type="subcellular location">
    <subcellularLocation>
        <location evidence="2 10">Secreted</location>
    </subcellularLocation>
</comment>
<dbReference type="Gene3D" id="3.20.20.30">
    <property type="entry name" value="Luciferase-like domain"/>
    <property type="match status" value="1"/>
</dbReference>
<dbReference type="EC" id="3.2.1.132" evidence="10"/>
<evidence type="ECO:0000256" key="1">
    <source>
        <dbReference type="ARBA" id="ARBA00000405"/>
    </source>
</evidence>
<evidence type="ECO:0000256" key="3">
    <source>
        <dbReference type="ARBA" id="ARBA00007799"/>
    </source>
</evidence>
<feature type="chain" id="PRO_5011822673" description="Endo-chitosanase" evidence="10">
    <location>
        <begin position="21"/>
        <end position="457"/>
    </location>
</feature>
<dbReference type="GO" id="GO:0016977">
    <property type="term" value="F:chitosanase activity"/>
    <property type="evidence" value="ECO:0007669"/>
    <property type="project" value="UniProtKB-EC"/>
</dbReference>
<comment type="function">
    <text evidence="10">Chitosanase catalyzing the endo-type cleavage of chitosan, the deacylated form of chitin. Chitosanase may be crucial in the degradation of the deacetylated portion of chitin in the fungal cell wall.</text>
</comment>
<evidence type="ECO:0000313" key="12">
    <source>
        <dbReference type="Proteomes" id="UP000191672"/>
    </source>
</evidence>
<dbReference type="PANTHER" id="PTHR42061">
    <property type="entry name" value="ENDO-CHITOSANASE"/>
    <property type="match status" value="1"/>
</dbReference>